<dbReference type="AlphaFoldDB" id="R7VCV4"/>
<dbReference type="InterPro" id="IPR028889">
    <property type="entry name" value="USP"/>
</dbReference>
<dbReference type="EMBL" id="AMQN01000610">
    <property type="status" value="NOT_ANNOTATED_CDS"/>
    <property type="molecule type" value="Genomic_DNA"/>
</dbReference>
<protein>
    <recommendedName>
        <fullName evidence="6">Ubiquitin carboxyl-terminal hydrolase</fullName>
        <ecNumber evidence="6">3.4.19.12</ecNumber>
    </recommendedName>
</protein>
<dbReference type="GO" id="GO:0004843">
    <property type="term" value="F:cysteine-type deubiquitinase activity"/>
    <property type="evidence" value="ECO:0007669"/>
    <property type="project" value="UniProtKB-UniRule"/>
</dbReference>
<comment type="similarity">
    <text evidence="6">Belongs to the peptidase C19 family.</text>
</comment>
<evidence type="ECO:0000313" key="10">
    <source>
        <dbReference type="EMBL" id="ELU16397.1"/>
    </source>
</evidence>
<gene>
    <name evidence="10" type="ORF">CAPTEDRAFT_138675</name>
</gene>
<dbReference type="InterPro" id="IPR050185">
    <property type="entry name" value="Ub_carboxyl-term_hydrolase"/>
</dbReference>
<dbReference type="PROSITE" id="PS50235">
    <property type="entry name" value="USP_3"/>
    <property type="match status" value="1"/>
</dbReference>
<keyword evidence="6" id="KW-0788">Thiol protease</keyword>
<reference evidence="11" key="3">
    <citation type="submission" date="2015-06" db="UniProtKB">
        <authorList>
            <consortium name="EnsemblMetazoa"/>
        </authorList>
    </citation>
    <scope>IDENTIFICATION</scope>
</reference>
<dbReference type="Gene3D" id="3.30.40.10">
    <property type="entry name" value="Zinc/RING finger domain, C3HC4 (zinc finger)"/>
    <property type="match status" value="1"/>
</dbReference>
<evidence type="ECO:0000259" key="9">
    <source>
        <dbReference type="PROSITE" id="PS50271"/>
    </source>
</evidence>
<dbReference type="Proteomes" id="UP000014760">
    <property type="component" value="Unassembled WGS sequence"/>
</dbReference>
<dbReference type="InterPro" id="IPR001394">
    <property type="entry name" value="Peptidase_C19_UCH"/>
</dbReference>
<dbReference type="PROSITE" id="PS00973">
    <property type="entry name" value="USP_2"/>
    <property type="match status" value="1"/>
</dbReference>
<feature type="region of interest" description="Disordered" evidence="7">
    <location>
        <begin position="278"/>
        <end position="313"/>
    </location>
</feature>
<organism evidence="10">
    <name type="scientific">Capitella teleta</name>
    <name type="common">Polychaete worm</name>
    <dbReference type="NCBI Taxonomy" id="283909"/>
    <lineage>
        <taxon>Eukaryota</taxon>
        <taxon>Metazoa</taxon>
        <taxon>Spiralia</taxon>
        <taxon>Lophotrochozoa</taxon>
        <taxon>Annelida</taxon>
        <taxon>Polychaeta</taxon>
        <taxon>Sedentaria</taxon>
        <taxon>Scolecida</taxon>
        <taxon>Capitellidae</taxon>
        <taxon>Capitella</taxon>
    </lineage>
</organism>
<dbReference type="SUPFAM" id="SSF57850">
    <property type="entry name" value="RING/U-box"/>
    <property type="match status" value="1"/>
</dbReference>
<dbReference type="InterPro" id="IPR001607">
    <property type="entry name" value="Znf_UBP"/>
</dbReference>
<dbReference type="OMA" id="RYQCNGK"/>
<dbReference type="HOGENOM" id="CLU_008279_13_1_1"/>
<dbReference type="CDD" id="cd02257">
    <property type="entry name" value="Peptidase_C19"/>
    <property type="match status" value="1"/>
</dbReference>
<dbReference type="GO" id="GO:0016579">
    <property type="term" value="P:protein deubiquitination"/>
    <property type="evidence" value="ECO:0007669"/>
    <property type="project" value="InterPro"/>
</dbReference>
<evidence type="ECO:0000256" key="6">
    <source>
        <dbReference type="RuleBase" id="RU366025"/>
    </source>
</evidence>
<dbReference type="InterPro" id="IPR013083">
    <property type="entry name" value="Znf_RING/FYVE/PHD"/>
</dbReference>
<dbReference type="Pfam" id="PF00443">
    <property type="entry name" value="UCH"/>
    <property type="match status" value="1"/>
</dbReference>
<dbReference type="SUPFAM" id="SSF54001">
    <property type="entry name" value="Cysteine proteinases"/>
    <property type="match status" value="1"/>
</dbReference>
<sequence>MDNCKHVIRLSPSSDHSVLNPQKWHCGTCATTESVWACLSCSNVACGRFIEEHAIRHYEETKHPLAIEVNDKYVYCYECDDYVLNDNPAGDIKILRNCLGAVATQSFTGDRGHRQRLLRSYSYNPSCSLRYSDNSFHDEDLTYTAIWFRSDIVLYAGITCWQKPLLHGDKPQRKLVKAANWSVHGMSLPTSSLLRYLTLTQTEGDKSPQAATSSPTVIPLSCQSSVRRKRCIIPGVTGLRNLGNTCYMNAILQVLSHLDDFRELFLALKFPKVLNDRERQSLQRQTTSGDRHPDPGLRRGGLSGGASSSTPAQSKRLMKMMPSKNSLSLSQELNALLRVMWSGQWALVSPHKMLYTIWHLIPFFKGYAQQDAQEFLCEFLDKVQSELERTAPTDVTPLHLANVHKATTELHDMITKMFQGELVISFFLFQVECLRCGHKSQSYEMFMDLSLEFPDRCQPHISFQSKSSLRDCHIEEMLQKFTEVEELEGKIYACEQCNKKRRRVSAQPVKYTEVQKQLLLWRLPHVLRLHLKRFMWSGRNNRGKISNHVQFEEELDLSDFCHPDLLTSSPRYRLSAMVMHHGRGFGSGHYTAFCWNHEAGSWVHCNDAKVTRCSIDDVRKSQAYILVYTREDLVQDSSSADEINDEVSFKGSVIPKFVELKRKMNRDAKGRYELKRRKTTMW</sequence>
<dbReference type="InterPro" id="IPR038765">
    <property type="entry name" value="Papain-like_cys_pep_sf"/>
</dbReference>
<dbReference type="SMART" id="SM00290">
    <property type="entry name" value="ZnF_UBP"/>
    <property type="match status" value="1"/>
</dbReference>
<dbReference type="Pfam" id="PF02148">
    <property type="entry name" value="zf-UBP"/>
    <property type="match status" value="1"/>
</dbReference>
<evidence type="ECO:0000313" key="12">
    <source>
        <dbReference type="Proteomes" id="UP000014760"/>
    </source>
</evidence>
<reference evidence="12" key="1">
    <citation type="submission" date="2012-12" db="EMBL/GenBank/DDBJ databases">
        <authorList>
            <person name="Hellsten U."/>
            <person name="Grimwood J."/>
            <person name="Chapman J.A."/>
            <person name="Shapiro H."/>
            <person name="Aerts A."/>
            <person name="Otillar R.P."/>
            <person name="Terry A.Y."/>
            <person name="Boore J.L."/>
            <person name="Simakov O."/>
            <person name="Marletaz F."/>
            <person name="Cho S.-J."/>
            <person name="Edsinger-Gonzales E."/>
            <person name="Havlak P."/>
            <person name="Kuo D.-H."/>
            <person name="Larsson T."/>
            <person name="Lv J."/>
            <person name="Arendt D."/>
            <person name="Savage R."/>
            <person name="Osoegawa K."/>
            <person name="de Jong P."/>
            <person name="Lindberg D.R."/>
            <person name="Seaver E.C."/>
            <person name="Weisblat D.A."/>
            <person name="Putnam N.H."/>
            <person name="Grigoriev I.V."/>
            <person name="Rokhsar D.S."/>
        </authorList>
    </citation>
    <scope>NUCLEOTIDE SEQUENCE</scope>
    <source>
        <strain evidence="12">I ESC-2004</strain>
    </source>
</reference>
<evidence type="ECO:0000256" key="3">
    <source>
        <dbReference type="ARBA" id="ARBA00022771"/>
    </source>
</evidence>
<keyword evidence="6" id="KW-0378">Hydrolase</keyword>
<dbReference type="PROSITE" id="PS00972">
    <property type="entry name" value="USP_1"/>
    <property type="match status" value="1"/>
</dbReference>
<proteinExistence type="inferred from homology"/>
<keyword evidence="6" id="KW-0645">Protease</keyword>
<dbReference type="EC" id="3.4.19.12" evidence="6"/>
<evidence type="ECO:0000256" key="5">
    <source>
        <dbReference type="PROSITE-ProRule" id="PRU00502"/>
    </source>
</evidence>
<reference evidence="10 12" key="2">
    <citation type="journal article" date="2013" name="Nature">
        <title>Insights into bilaterian evolution from three spiralian genomes.</title>
        <authorList>
            <person name="Simakov O."/>
            <person name="Marletaz F."/>
            <person name="Cho S.J."/>
            <person name="Edsinger-Gonzales E."/>
            <person name="Havlak P."/>
            <person name="Hellsten U."/>
            <person name="Kuo D.H."/>
            <person name="Larsson T."/>
            <person name="Lv J."/>
            <person name="Arendt D."/>
            <person name="Savage R."/>
            <person name="Osoegawa K."/>
            <person name="de Jong P."/>
            <person name="Grimwood J."/>
            <person name="Chapman J.A."/>
            <person name="Shapiro H."/>
            <person name="Aerts A."/>
            <person name="Otillar R.P."/>
            <person name="Terry A.Y."/>
            <person name="Boore J.L."/>
            <person name="Grigoriev I.V."/>
            <person name="Lindberg D.R."/>
            <person name="Seaver E.C."/>
            <person name="Weisblat D.A."/>
            <person name="Putnam N.H."/>
            <person name="Rokhsar D.S."/>
        </authorList>
    </citation>
    <scope>NUCLEOTIDE SEQUENCE</scope>
    <source>
        <strain evidence="10 12">I ESC-2004</strain>
    </source>
</reference>
<keyword evidence="3 5" id="KW-0863">Zinc-finger</keyword>
<dbReference type="GO" id="GO:0006508">
    <property type="term" value="P:proteolysis"/>
    <property type="evidence" value="ECO:0007669"/>
    <property type="project" value="UniProtKB-KW"/>
</dbReference>
<feature type="domain" description="USP" evidence="8">
    <location>
        <begin position="237"/>
        <end position="631"/>
    </location>
</feature>
<dbReference type="PANTHER" id="PTHR21646">
    <property type="entry name" value="UBIQUITIN CARBOXYL-TERMINAL HYDROLASE"/>
    <property type="match status" value="1"/>
</dbReference>
<dbReference type="OrthoDB" id="21192at2759"/>
<dbReference type="InterPro" id="IPR018200">
    <property type="entry name" value="USP_CS"/>
</dbReference>
<comment type="catalytic activity">
    <reaction evidence="1 6">
        <text>Thiol-dependent hydrolysis of ester, thioester, amide, peptide and isopeptide bonds formed by the C-terminal Gly of ubiquitin (a 76-residue protein attached to proteins as an intracellular targeting signal).</text>
        <dbReference type="EC" id="3.4.19.12"/>
    </reaction>
</comment>
<evidence type="ECO:0000256" key="7">
    <source>
        <dbReference type="SAM" id="MobiDB-lite"/>
    </source>
</evidence>
<dbReference type="Gene3D" id="3.90.70.10">
    <property type="entry name" value="Cysteine proteinases"/>
    <property type="match status" value="1"/>
</dbReference>
<dbReference type="EMBL" id="KB293180">
    <property type="protein sequence ID" value="ELU16397.1"/>
    <property type="molecule type" value="Genomic_DNA"/>
</dbReference>
<evidence type="ECO:0000256" key="1">
    <source>
        <dbReference type="ARBA" id="ARBA00000707"/>
    </source>
</evidence>
<keyword evidence="12" id="KW-1185">Reference proteome</keyword>
<keyword evidence="2" id="KW-0479">Metal-binding</keyword>
<evidence type="ECO:0000259" key="8">
    <source>
        <dbReference type="PROSITE" id="PS50235"/>
    </source>
</evidence>
<dbReference type="GO" id="GO:0008270">
    <property type="term" value="F:zinc ion binding"/>
    <property type="evidence" value="ECO:0007669"/>
    <property type="project" value="UniProtKB-KW"/>
</dbReference>
<keyword evidence="6" id="KW-0833">Ubl conjugation pathway</keyword>
<dbReference type="STRING" id="283909.R7VCV4"/>
<evidence type="ECO:0000313" key="11">
    <source>
        <dbReference type="EnsemblMetazoa" id="CapteP138675"/>
    </source>
</evidence>
<keyword evidence="4" id="KW-0862">Zinc</keyword>
<feature type="domain" description="UBP-type" evidence="9">
    <location>
        <begin position="2"/>
        <end position="99"/>
    </location>
</feature>
<dbReference type="EnsemblMetazoa" id="CapteT138675">
    <property type="protein sequence ID" value="CapteP138675"/>
    <property type="gene ID" value="CapteG138675"/>
</dbReference>
<accession>R7VCV4</accession>
<name>R7VCV4_CAPTE</name>
<dbReference type="PROSITE" id="PS50271">
    <property type="entry name" value="ZF_UBP"/>
    <property type="match status" value="1"/>
</dbReference>
<dbReference type="PANTHER" id="PTHR21646:SF5">
    <property type="entry name" value="UBIQUITIN CARBOXYL-TERMINAL HYDROLASE-RELATED"/>
    <property type="match status" value="1"/>
</dbReference>
<evidence type="ECO:0000256" key="4">
    <source>
        <dbReference type="ARBA" id="ARBA00022833"/>
    </source>
</evidence>
<evidence type="ECO:0000256" key="2">
    <source>
        <dbReference type="ARBA" id="ARBA00022723"/>
    </source>
</evidence>